<protein>
    <recommendedName>
        <fullName evidence="2">NusG-like N-terminal domain-containing protein</fullName>
    </recommendedName>
</protein>
<evidence type="ECO:0000256" key="1">
    <source>
        <dbReference type="ARBA" id="ARBA00023163"/>
    </source>
</evidence>
<dbReference type="InterPro" id="IPR006645">
    <property type="entry name" value="NGN-like_dom"/>
</dbReference>
<proteinExistence type="predicted"/>
<dbReference type="Proteomes" id="UP000244925">
    <property type="component" value="Unassembled WGS sequence"/>
</dbReference>
<accession>A0A2V1IUW6</accession>
<dbReference type="EMBL" id="PUBV01000034">
    <property type="protein sequence ID" value="PWB06113.1"/>
    <property type="molecule type" value="Genomic_DNA"/>
</dbReference>
<evidence type="ECO:0000259" key="2">
    <source>
        <dbReference type="Pfam" id="PF02357"/>
    </source>
</evidence>
<dbReference type="CDD" id="cd09895">
    <property type="entry name" value="NGN_SP_UpxY"/>
    <property type="match status" value="1"/>
</dbReference>
<dbReference type="Pfam" id="PF02357">
    <property type="entry name" value="NusG"/>
    <property type="match status" value="1"/>
</dbReference>
<dbReference type="GO" id="GO:0006354">
    <property type="term" value="P:DNA-templated transcription elongation"/>
    <property type="evidence" value="ECO:0007669"/>
    <property type="project" value="InterPro"/>
</dbReference>
<dbReference type="AlphaFoldDB" id="A0A2V1IUW6"/>
<dbReference type="Gene3D" id="3.30.70.940">
    <property type="entry name" value="NusG, N-terminal domain"/>
    <property type="match status" value="1"/>
</dbReference>
<evidence type="ECO:0000313" key="4">
    <source>
        <dbReference type="Proteomes" id="UP000244925"/>
    </source>
</evidence>
<reference evidence="4" key="1">
    <citation type="submission" date="2018-02" db="EMBL/GenBank/DDBJ databases">
        <authorList>
            <person name="Clavel T."/>
            <person name="Strowig T."/>
        </authorList>
    </citation>
    <scope>NUCLEOTIDE SEQUENCE [LARGE SCALE GENOMIC DNA]</scope>
    <source>
        <strain evidence="4">DSM 100764</strain>
    </source>
</reference>
<dbReference type="InterPro" id="IPR036735">
    <property type="entry name" value="NGN_dom_sf"/>
</dbReference>
<gene>
    <name evidence="3" type="ORF">C5O25_11275</name>
</gene>
<feature type="domain" description="NusG-like N-terminal" evidence="2">
    <location>
        <begin position="27"/>
        <end position="120"/>
    </location>
</feature>
<dbReference type="NCBIfam" id="NF033644">
    <property type="entry name" value="antiterm_UpxY"/>
    <property type="match status" value="1"/>
</dbReference>
<name>A0A2V1IUW6_9BACT</name>
<evidence type="ECO:0000313" key="3">
    <source>
        <dbReference type="EMBL" id="PWB06113.1"/>
    </source>
</evidence>
<organism evidence="3 4">
    <name type="scientific">Paramuribaculum intestinale</name>
    <dbReference type="NCBI Taxonomy" id="2094151"/>
    <lineage>
        <taxon>Bacteria</taxon>
        <taxon>Pseudomonadati</taxon>
        <taxon>Bacteroidota</taxon>
        <taxon>Bacteroidia</taxon>
        <taxon>Bacteroidales</taxon>
        <taxon>Muribaculaceae</taxon>
        <taxon>Paramuribaculum</taxon>
    </lineage>
</organism>
<keyword evidence="1" id="KW-0804">Transcription</keyword>
<dbReference type="GeneID" id="93423636"/>
<keyword evidence="4" id="KW-1185">Reference proteome</keyword>
<comment type="caution">
    <text evidence="3">The sequence shown here is derived from an EMBL/GenBank/DDBJ whole genome shotgun (WGS) entry which is preliminary data.</text>
</comment>
<dbReference type="SUPFAM" id="SSF82679">
    <property type="entry name" value="N-utilization substance G protein NusG, N-terminal domain"/>
    <property type="match status" value="1"/>
</dbReference>
<dbReference type="RefSeq" id="WP_107036842.1">
    <property type="nucleotide sequence ID" value="NZ_CP098825.1"/>
</dbReference>
<sequence>METLNEISKICVSAVNWTDDREAHEKFWVAAYTRPRCEKKAVAEIKKLGIETYLPTQVQIRQWSDRKKKIETAIIPMVAFFYVDKTEISFIRNHALIIRIISQPGETAYARIPDIQIEKLKFVLGQSDVPVSFVPDLKVEDNVRIVRGNLIGLTGKVIQSEYGETDIIVGIDFLGGCKLRINRLNIELL</sequence>